<evidence type="ECO:0000313" key="1">
    <source>
        <dbReference type="EMBL" id="KAL3858813.1"/>
    </source>
</evidence>
<evidence type="ECO:0000313" key="2">
    <source>
        <dbReference type="Proteomes" id="UP001634394"/>
    </source>
</evidence>
<keyword evidence="2" id="KW-1185">Reference proteome</keyword>
<organism evidence="1 2">
    <name type="scientific">Sinanodonta woodiana</name>
    <name type="common">Chinese pond mussel</name>
    <name type="synonym">Anodonta woodiana</name>
    <dbReference type="NCBI Taxonomy" id="1069815"/>
    <lineage>
        <taxon>Eukaryota</taxon>
        <taxon>Metazoa</taxon>
        <taxon>Spiralia</taxon>
        <taxon>Lophotrochozoa</taxon>
        <taxon>Mollusca</taxon>
        <taxon>Bivalvia</taxon>
        <taxon>Autobranchia</taxon>
        <taxon>Heteroconchia</taxon>
        <taxon>Palaeoheterodonta</taxon>
        <taxon>Unionida</taxon>
        <taxon>Unionoidea</taxon>
        <taxon>Unionidae</taxon>
        <taxon>Unioninae</taxon>
        <taxon>Sinanodonta</taxon>
    </lineage>
</organism>
<gene>
    <name evidence="1" type="ORF">ACJMK2_009066</name>
</gene>
<dbReference type="AlphaFoldDB" id="A0ABD3VCW0"/>
<sequence>MDDENINQLCAELDKLLPLVSPGNNFTSEWLEQEYISVTSMRDQGKPSYRNEYRIINLLIESRTKVLLKNKDKLALFVPAGRIIRDIENSLKETYNERAQAKSVNAELEKFLNTPL</sequence>
<reference evidence="1 2" key="1">
    <citation type="submission" date="2024-11" db="EMBL/GenBank/DDBJ databases">
        <title>Chromosome-level genome assembly of the freshwater bivalve Anodonta woodiana.</title>
        <authorList>
            <person name="Chen X."/>
        </authorList>
    </citation>
    <scope>NUCLEOTIDE SEQUENCE [LARGE SCALE GENOMIC DNA]</scope>
    <source>
        <strain evidence="1">MN2024</strain>
        <tissue evidence="1">Gills</tissue>
    </source>
</reference>
<dbReference type="EMBL" id="JBJQND010000012">
    <property type="protein sequence ID" value="KAL3858813.1"/>
    <property type="molecule type" value="Genomic_DNA"/>
</dbReference>
<accession>A0ABD3VCW0</accession>
<proteinExistence type="predicted"/>
<protein>
    <submittedName>
        <fullName evidence="1">Uncharacterized protein</fullName>
    </submittedName>
</protein>
<name>A0ABD3VCW0_SINWO</name>
<comment type="caution">
    <text evidence="1">The sequence shown here is derived from an EMBL/GenBank/DDBJ whole genome shotgun (WGS) entry which is preliminary data.</text>
</comment>
<dbReference type="Proteomes" id="UP001634394">
    <property type="component" value="Unassembled WGS sequence"/>
</dbReference>